<comment type="caution">
    <text evidence="1">The sequence shown here is derived from an EMBL/GenBank/DDBJ whole genome shotgun (WGS) entry which is preliminary data.</text>
</comment>
<organism evidence="1 2">
    <name type="scientific">Paenibacillus alvei TS-15</name>
    <dbReference type="NCBI Taxonomy" id="1117108"/>
    <lineage>
        <taxon>Bacteria</taxon>
        <taxon>Bacillati</taxon>
        <taxon>Bacillota</taxon>
        <taxon>Bacilli</taxon>
        <taxon>Bacillales</taxon>
        <taxon>Paenibacillaceae</taxon>
        <taxon>Paenibacillus</taxon>
    </lineage>
</organism>
<name>S9UCF0_PAEAL</name>
<evidence type="ECO:0008006" key="3">
    <source>
        <dbReference type="Google" id="ProtNLM"/>
    </source>
</evidence>
<accession>S9UCF0</accession>
<dbReference type="AlphaFoldDB" id="S9UCF0"/>
<dbReference type="eggNOG" id="COG1592">
    <property type="taxonomic scope" value="Bacteria"/>
</dbReference>
<reference evidence="1 2" key="1">
    <citation type="submission" date="2013-05" db="EMBL/GenBank/DDBJ databases">
        <authorList>
            <person name="Strain E.A."/>
            <person name="Brown E."/>
            <person name="Allard M.W."/>
            <person name="Luo Y.L."/>
        </authorList>
    </citation>
    <scope>NUCLEOTIDE SEQUENCE [LARGE SCALE GENOMIC DNA]</scope>
    <source>
        <strain evidence="1 2">TS-15</strain>
    </source>
</reference>
<evidence type="ECO:0000313" key="1">
    <source>
        <dbReference type="EMBL" id="EPY08100.1"/>
    </source>
</evidence>
<gene>
    <name evidence="1" type="ORF">PAALTS15_06489</name>
</gene>
<sequence>MEIKCFVCNYAGLYGPPYDERGAPSDEICPCCGFHYGYDDDDITNKEDTYKLWREKWIENGLKWFSKGRKSPEDWKANEQLMGL</sequence>
<protein>
    <recommendedName>
        <fullName evidence="3">Rubredoxin-like domain-containing protein</fullName>
    </recommendedName>
</protein>
<dbReference type="Proteomes" id="UP000015344">
    <property type="component" value="Unassembled WGS sequence"/>
</dbReference>
<evidence type="ECO:0000313" key="2">
    <source>
        <dbReference type="Proteomes" id="UP000015344"/>
    </source>
</evidence>
<dbReference type="PATRIC" id="fig|1117108.3.peg.1337"/>
<dbReference type="RefSeq" id="WP_021258775.1">
    <property type="nucleotide sequence ID" value="NZ_ATMT01000027.1"/>
</dbReference>
<dbReference type="EMBL" id="ATMT01000027">
    <property type="protein sequence ID" value="EPY08100.1"/>
    <property type="molecule type" value="Genomic_DNA"/>
</dbReference>
<proteinExistence type="predicted"/>